<comment type="subcellular location">
    <subcellularLocation>
        <location evidence="1">Membrane</location>
        <topology evidence="1">Multi-pass membrane protein</topology>
    </subcellularLocation>
</comment>
<evidence type="ECO:0000256" key="1">
    <source>
        <dbReference type="ARBA" id="ARBA00004141"/>
    </source>
</evidence>
<keyword evidence="4 6" id="KW-0472">Membrane</keyword>
<feature type="transmembrane region" description="Helical" evidence="6">
    <location>
        <begin position="337"/>
        <end position="357"/>
    </location>
</feature>
<feature type="transmembrane region" description="Helical" evidence="6">
    <location>
        <begin position="236"/>
        <end position="256"/>
    </location>
</feature>
<organism evidence="7 8">
    <name type="scientific">Pycnococcus provasolii</name>
    <dbReference type="NCBI Taxonomy" id="41880"/>
    <lineage>
        <taxon>Eukaryota</taxon>
        <taxon>Viridiplantae</taxon>
        <taxon>Chlorophyta</taxon>
        <taxon>Pseudoscourfieldiophyceae</taxon>
        <taxon>Pseudoscourfieldiales</taxon>
        <taxon>Pycnococcaceae</taxon>
        <taxon>Pycnococcus</taxon>
    </lineage>
</organism>
<evidence type="ECO:0000256" key="4">
    <source>
        <dbReference type="ARBA" id="ARBA00023136"/>
    </source>
</evidence>
<feature type="region of interest" description="Disordered" evidence="5">
    <location>
        <begin position="167"/>
        <end position="187"/>
    </location>
</feature>
<evidence type="ECO:0000256" key="2">
    <source>
        <dbReference type="ARBA" id="ARBA00022692"/>
    </source>
</evidence>
<dbReference type="EMBL" id="BNJQ01000004">
    <property type="protein sequence ID" value="GHP02721.1"/>
    <property type="molecule type" value="Genomic_DNA"/>
</dbReference>
<accession>A0A830HAV5</accession>
<evidence type="ECO:0000313" key="7">
    <source>
        <dbReference type="EMBL" id="GHP02721.1"/>
    </source>
</evidence>
<feature type="transmembrane region" description="Helical" evidence="6">
    <location>
        <begin position="276"/>
        <end position="294"/>
    </location>
</feature>
<feature type="region of interest" description="Disordered" evidence="5">
    <location>
        <begin position="128"/>
        <end position="151"/>
    </location>
</feature>
<reference evidence="7" key="1">
    <citation type="submission" date="2020-10" db="EMBL/GenBank/DDBJ databases">
        <title>Unveiling of a novel bifunctional photoreceptor, Dualchrome1, isolated from a cosmopolitan green alga.</title>
        <authorList>
            <person name="Suzuki S."/>
            <person name="Kawachi M."/>
        </authorList>
    </citation>
    <scope>NUCLEOTIDE SEQUENCE</scope>
    <source>
        <strain evidence="7">NIES 2893</strain>
    </source>
</reference>
<evidence type="ECO:0000256" key="3">
    <source>
        <dbReference type="ARBA" id="ARBA00022989"/>
    </source>
</evidence>
<dbReference type="AlphaFoldDB" id="A0A830HAV5"/>
<feature type="transmembrane region" description="Helical" evidence="6">
    <location>
        <begin position="306"/>
        <end position="325"/>
    </location>
</feature>
<dbReference type="Pfam" id="PF03619">
    <property type="entry name" value="Solute_trans_a"/>
    <property type="match status" value="1"/>
</dbReference>
<evidence type="ECO:0000313" key="8">
    <source>
        <dbReference type="Proteomes" id="UP000660262"/>
    </source>
</evidence>
<dbReference type="GO" id="GO:0016020">
    <property type="term" value="C:membrane"/>
    <property type="evidence" value="ECO:0007669"/>
    <property type="project" value="UniProtKB-SubCell"/>
</dbReference>
<feature type="transmembrane region" description="Helical" evidence="6">
    <location>
        <begin position="37"/>
        <end position="62"/>
    </location>
</feature>
<dbReference type="Proteomes" id="UP000660262">
    <property type="component" value="Unassembled WGS sequence"/>
</dbReference>
<keyword evidence="8" id="KW-1185">Reference proteome</keyword>
<keyword evidence="2 6" id="KW-0812">Transmembrane</keyword>
<evidence type="ECO:0000256" key="6">
    <source>
        <dbReference type="SAM" id="Phobius"/>
    </source>
</evidence>
<comment type="caution">
    <text evidence="7">The sequence shown here is derived from an EMBL/GenBank/DDBJ whole genome shotgun (WGS) entry which is preliminary data.</text>
</comment>
<gene>
    <name evidence="7" type="ORF">PPROV_000147600</name>
</gene>
<dbReference type="InterPro" id="IPR005178">
    <property type="entry name" value="Ostalpha/TMEM184C"/>
</dbReference>
<proteinExistence type="predicted"/>
<protein>
    <submittedName>
        <fullName evidence="7">Uncharacterized protein</fullName>
    </submittedName>
</protein>
<name>A0A830HAV5_9CHLO</name>
<keyword evidence="3 6" id="KW-1133">Transmembrane helix</keyword>
<evidence type="ECO:0000256" key="5">
    <source>
        <dbReference type="SAM" id="MobiDB-lite"/>
    </source>
</evidence>
<feature type="transmembrane region" description="Helical" evidence="6">
    <location>
        <begin position="82"/>
        <end position="103"/>
    </location>
</feature>
<feature type="transmembrane region" description="Helical" evidence="6">
    <location>
        <begin position="12"/>
        <end position="30"/>
    </location>
</feature>
<dbReference type="OrthoDB" id="5348404at2759"/>
<feature type="compositionally biased region" description="Low complexity" evidence="5">
    <location>
        <begin position="167"/>
        <end position="180"/>
    </location>
</feature>
<sequence length="406" mass="43285">MLTPNGMLTLELAILLNFVAGAWIFAGAVYEHRKANIYAPAQVCCVRITALAPVAAALVWTQMVCINNAEGGAPMLVATMEALRDFVECYCVFCFWVLMIVWVGGERRATDLLDAQLETTTTTAAAAAAGTKTSAADSSERASAPAPAASKSANGAASASAVNAKLAPSAPSSSTAPSSTKPCNRSASEDVEAATAAMAASAASPYCHVFPPLEGVQSLRSLALFKFHSGSERLRYWRSVLVAWLFVRPMLTLLHAARVERLVLAQDEGVQKRPRIAVMIVTAVAMHTLLDTYWRLRSRLDGLQTARKFVAIKVVVGVTILQQQLAPFFLPSGQRGHALLCGLTALELGAFSLLLRVSFAPNTLNMSAISHSATDDASGSGLSTPRLLSLWDVFNLKSISRKLYSL</sequence>